<feature type="region of interest" description="Disordered" evidence="1">
    <location>
        <begin position="1"/>
        <end position="43"/>
    </location>
</feature>
<reference evidence="2" key="1">
    <citation type="submission" date="2014-12" db="EMBL/GenBank/DDBJ databases">
        <title>Genome Sequence of Valsa Canker Pathogens Uncovers a Specific Adaption of Colonization on Woody Bark.</title>
        <authorList>
            <person name="Yin Z."/>
            <person name="Liu H."/>
            <person name="Gao X."/>
            <person name="Li Z."/>
            <person name="Song N."/>
            <person name="Ke X."/>
            <person name="Dai Q."/>
            <person name="Wu Y."/>
            <person name="Sun Y."/>
            <person name="Xu J.-R."/>
            <person name="Kang Z.K."/>
            <person name="Wang L."/>
            <person name="Huang L."/>
        </authorList>
    </citation>
    <scope>NUCLEOTIDE SEQUENCE [LARGE SCALE GENOMIC DNA]</scope>
    <source>
        <strain evidence="2">03-8</strain>
    </source>
</reference>
<gene>
    <name evidence="2" type="ORF">VM1G_11492</name>
</gene>
<evidence type="ECO:0000313" key="3">
    <source>
        <dbReference type="Proteomes" id="UP000078559"/>
    </source>
</evidence>
<evidence type="ECO:0000313" key="2">
    <source>
        <dbReference type="EMBL" id="KUI67462.1"/>
    </source>
</evidence>
<dbReference type="EMBL" id="CM003100">
    <property type="protein sequence ID" value="KUI67462.1"/>
    <property type="molecule type" value="Genomic_DNA"/>
</dbReference>
<accession>A0A194VTY9</accession>
<evidence type="ECO:0000256" key="1">
    <source>
        <dbReference type="SAM" id="MobiDB-lite"/>
    </source>
</evidence>
<keyword evidence="3" id="KW-1185">Reference proteome</keyword>
<name>A0A194VTY9_CYTMA</name>
<feature type="compositionally biased region" description="Basic and acidic residues" evidence="1">
    <location>
        <begin position="1"/>
        <end position="10"/>
    </location>
</feature>
<organism evidence="2 3">
    <name type="scientific">Cytospora mali</name>
    <name type="common">Apple Valsa canker fungus</name>
    <name type="synonym">Valsa mali</name>
    <dbReference type="NCBI Taxonomy" id="578113"/>
    <lineage>
        <taxon>Eukaryota</taxon>
        <taxon>Fungi</taxon>
        <taxon>Dikarya</taxon>
        <taxon>Ascomycota</taxon>
        <taxon>Pezizomycotina</taxon>
        <taxon>Sordariomycetes</taxon>
        <taxon>Sordariomycetidae</taxon>
        <taxon>Diaporthales</taxon>
        <taxon>Cytosporaceae</taxon>
        <taxon>Cytospora</taxon>
    </lineage>
</organism>
<proteinExistence type="predicted"/>
<dbReference type="Proteomes" id="UP000078559">
    <property type="component" value="Chromosome 3"/>
</dbReference>
<dbReference type="AlphaFoldDB" id="A0A194VTY9"/>
<sequence>MAEGRRDRGLNPRPARQAGRQAGRQADRNATPVAGGVKERNRTWESYKTEHHHGIYGLAAAAAVPTHRDVS</sequence>
<protein>
    <submittedName>
        <fullName evidence="2">Uncharacterized protein</fullName>
    </submittedName>
</protein>
<feature type="compositionally biased region" description="Low complexity" evidence="1">
    <location>
        <begin position="11"/>
        <end position="30"/>
    </location>
</feature>